<feature type="compositionally biased region" description="Basic and acidic residues" evidence="1">
    <location>
        <begin position="70"/>
        <end position="82"/>
    </location>
</feature>
<accession>A0AAV4XIJ0</accession>
<gene>
    <name evidence="2" type="primary">futsch_2</name>
    <name evidence="2" type="ORF">CEXT_510901</name>
</gene>
<feature type="region of interest" description="Disordered" evidence="1">
    <location>
        <begin position="70"/>
        <end position="103"/>
    </location>
</feature>
<evidence type="ECO:0000313" key="2">
    <source>
        <dbReference type="EMBL" id="GIY94464.1"/>
    </source>
</evidence>
<dbReference type="AlphaFoldDB" id="A0AAV4XIJ0"/>
<evidence type="ECO:0000313" key="3">
    <source>
        <dbReference type="Proteomes" id="UP001054945"/>
    </source>
</evidence>
<proteinExistence type="predicted"/>
<sequence length="325" mass="37003">MPSPVEGDEVKKTISLSEDEEEILPVEEKPKSSLKEIRTVKDEKKSPTEMDEMKKITSLSVEILEKVEQKAEEVVTSKEEPKTPSPVEEDELKKITPSSKRVQEVEIESEPGKEKYESFFPVEKETAPATLESDSTLKVIENDFLFKASKQIQDYDLMLRELETECVFPSGNAAQVLFETVCCELRLKRISITIETVIKNTLLNEQSFSRTSGFVTEHVFEHIYDEDIISPVAESVMGEEMEIREEDLDEISPSGIIKFESAKERHADSKPIYKTVYEKPEAEQVFRHIFAETIVDDEIEVLPDKASSEIVSVQTSVATEEEEKK</sequence>
<comment type="caution">
    <text evidence="2">The sequence shown here is derived from an EMBL/GenBank/DDBJ whole genome shotgun (WGS) entry which is preliminary data.</text>
</comment>
<evidence type="ECO:0000256" key="1">
    <source>
        <dbReference type="SAM" id="MobiDB-lite"/>
    </source>
</evidence>
<protein>
    <submittedName>
        <fullName evidence="2">Microtubule-associated protein futsch</fullName>
    </submittedName>
</protein>
<dbReference type="Proteomes" id="UP001054945">
    <property type="component" value="Unassembled WGS sequence"/>
</dbReference>
<organism evidence="2 3">
    <name type="scientific">Caerostris extrusa</name>
    <name type="common">Bark spider</name>
    <name type="synonym">Caerostris bankana</name>
    <dbReference type="NCBI Taxonomy" id="172846"/>
    <lineage>
        <taxon>Eukaryota</taxon>
        <taxon>Metazoa</taxon>
        <taxon>Ecdysozoa</taxon>
        <taxon>Arthropoda</taxon>
        <taxon>Chelicerata</taxon>
        <taxon>Arachnida</taxon>
        <taxon>Araneae</taxon>
        <taxon>Araneomorphae</taxon>
        <taxon>Entelegynae</taxon>
        <taxon>Araneoidea</taxon>
        <taxon>Araneidae</taxon>
        <taxon>Caerostris</taxon>
    </lineage>
</organism>
<feature type="region of interest" description="Disordered" evidence="1">
    <location>
        <begin position="1"/>
        <end position="31"/>
    </location>
</feature>
<reference evidence="2 3" key="1">
    <citation type="submission" date="2021-06" db="EMBL/GenBank/DDBJ databases">
        <title>Caerostris extrusa draft genome.</title>
        <authorList>
            <person name="Kono N."/>
            <person name="Arakawa K."/>
        </authorList>
    </citation>
    <scope>NUCLEOTIDE SEQUENCE [LARGE SCALE GENOMIC DNA]</scope>
</reference>
<name>A0AAV4XIJ0_CAEEX</name>
<keyword evidence="3" id="KW-1185">Reference proteome</keyword>
<dbReference type="EMBL" id="BPLR01000394">
    <property type="protein sequence ID" value="GIY94464.1"/>
    <property type="molecule type" value="Genomic_DNA"/>
</dbReference>